<evidence type="ECO:0000256" key="1">
    <source>
        <dbReference type="ARBA" id="ARBA00024322"/>
    </source>
</evidence>
<sequence>MVDYKSYYTRGIKDMKYDIAIIEVRGYVAAVVALDIMLKTANVELLAYEPRLGGRLVTIIVKGDISSVTASLKSAVAALQSEDKVASYAVVANPHKEILKFYDKEVK</sequence>
<dbReference type="Gene3D" id="3.30.70.1710">
    <property type="match status" value="1"/>
</dbReference>
<dbReference type="SUPFAM" id="SSF143414">
    <property type="entry name" value="CcmK-like"/>
    <property type="match status" value="1"/>
</dbReference>
<keyword evidence="2" id="KW-1283">Bacterial microcompartment</keyword>
<evidence type="ECO:0000313" key="5">
    <source>
        <dbReference type="EMBL" id="SHF91645.1"/>
    </source>
</evidence>
<evidence type="ECO:0000256" key="3">
    <source>
        <dbReference type="PROSITE-ProRule" id="PRU01278"/>
    </source>
</evidence>
<dbReference type="PANTHER" id="PTHR33941:SF11">
    <property type="entry name" value="BACTERIAL MICROCOMPARTMENT SHELL PROTEIN PDUJ"/>
    <property type="match status" value="1"/>
</dbReference>
<dbReference type="InterPro" id="IPR000249">
    <property type="entry name" value="BMC_dom"/>
</dbReference>
<accession>A0A1M5FJI1</accession>
<dbReference type="InterPro" id="IPR050575">
    <property type="entry name" value="BMC_shell"/>
</dbReference>
<dbReference type="EMBL" id="FQVH01000067">
    <property type="protein sequence ID" value="SHF91645.1"/>
    <property type="molecule type" value="Genomic_DNA"/>
</dbReference>
<evidence type="ECO:0000313" key="6">
    <source>
        <dbReference type="Proteomes" id="UP000184088"/>
    </source>
</evidence>
<gene>
    <name evidence="5" type="ORF">SAMN02746089_02766</name>
</gene>
<organism evidence="5 6">
    <name type="scientific">Caldanaerobius fijiensis DSM 17918</name>
    <dbReference type="NCBI Taxonomy" id="1121256"/>
    <lineage>
        <taxon>Bacteria</taxon>
        <taxon>Bacillati</taxon>
        <taxon>Bacillota</taxon>
        <taxon>Clostridia</taxon>
        <taxon>Thermoanaerobacterales</taxon>
        <taxon>Thermoanaerobacteraceae</taxon>
        <taxon>Caldanaerobius</taxon>
    </lineage>
</organism>
<dbReference type="AlphaFoldDB" id="A0A1M5FJI1"/>
<dbReference type="Proteomes" id="UP000184088">
    <property type="component" value="Unassembled WGS sequence"/>
</dbReference>
<evidence type="ECO:0000256" key="2">
    <source>
        <dbReference type="ARBA" id="ARBA00024446"/>
    </source>
</evidence>
<evidence type="ECO:0000259" key="4">
    <source>
        <dbReference type="PROSITE" id="PS51930"/>
    </source>
</evidence>
<name>A0A1M5FJI1_9THEO</name>
<comment type="subcellular location">
    <subcellularLocation>
        <location evidence="1">Bacterial microcompartment</location>
    </subcellularLocation>
</comment>
<protein>
    <submittedName>
        <fullName evidence="5">BMC domain-containing protein</fullName>
    </submittedName>
</protein>
<dbReference type="InterPro" id="IPR037233">
    <property type="entry name" value="CcmK-like_sf"/>
</dbReference>
<keyword evidence="6" id="KW-1185">Reference proteome</keyword>
<dbReference type="STRING" id="1121256.SAMN02746089_02766"/>
<proteinExistence type="inferred from homology"/>
<reference evidence="5 6" key="1">
    <citation type="submission" date="2016-11" db="EMBL/GenBank/DDBJ databases">
        <authorList>
            <person name="Jaros S."/>
            <person name="Januszkiewicz K."/>
            <person name="Wedrychowicz H."/>
        </authorList>
    </citation>
    <scope>NUCLEOTIDE SEQUENCE [LARGE SCALE GENOMIC DNA]</scope>
    <source>
        <strain evidence="5 6">DSM 17918</strain>
    </source>
</reference>
<dbReference type="GO" id="GO:0031469">
    <property type="term" value="C:bacterial microcompartment"/>
    <property type="evidence" value="ECO:0007669"/>
    <property type="project" value="UniProtKB-SubCell"/>
</dbReference>
<dbReference type="Pfam" id="PF00936">
    <property type="entry name" value="BMC"/>
    <property type="match status" value="1"/>
</dbReference>
<dbReference type="InterPro" id="IPR044872">
    <property type="entry name" value="CcmK/CsoS1_BMC"/>
</dbReference>
<dbReference type="CDD" id="cd07045">
    <property type="entry name" value="BMC_CcmK_like"/>
    <property type="match status" value="1"/>
</dbReference>
<dbReference type="PROSITE" id="PS51930">
    <property type="entry name" value="BMC_2"/>
    <property type="match status" value="1"/>
</dbReference>
<feature type="domain" description="BMC" evidence="4">
    <location>
        <begin position="18"/>
        <end position="103"/>
    </location>
</feature>
<dbReference type="PANTHER" id="PTHR33941">
    <property type="entry name" value="PROPANEDIOL UTILIZATION PROTEIN PDUA"/>
    <property type="match status" value="1"/>
</dbReference>
<dbReference type="SMART" id="SM00877">
    <property type="entry name" value="BMC"/>
    <property type="match status" value="1"/>
</dbReference>
<comment type="similarity">
    <text evidence="3">Belongs to the bacterial microcompartments protein family.</text>
</comment>